<dbReference type="Pfam" id="PF00151">
    <property type="entry name" value="Lipase"/>
    <property type="match status" value="1"/>
</dbReference>
<dbReference type="InterPro" id="IPR000734">
    <property type="entry name" value="TAG_lipase"/>
</dbReference>
<dbReference type="PANTHER" id="PTHR11610:SF150">
    <property type="entry name" value="FI01825P-RELATED"/>
    <property type="match status" value="1"/>
</dbReference>
<dbReference type="InterPro" id="IPR013818">
    <property type="entry name" value="Lipase"/>
</dbReference>
<dbReference type="GO" id="GO:0005615">
    <property type="term" value="C:extracellular space"/>
    <property type="evidence" value="ECO:0007669"/>
    <property type="project" value="TreeGrafter"/>
</dbReference>
<dbReference type="AlphaFoldDB" id="A0A6M2DX94"/>
<dbReference type="PANTHER" id="PTHR11610">
    <property type="entry name" value="LIPASE"/>
    <property type="match status" value="1"/>
</dbReference>
<protein>
    <submittedName>
        <fullName evidence="7">Putative pancreatic lipase-like enzyme</fullName>
    </submittedName>
</protein>
<dbReference type="CDD" id="cd00707">
    <property type="entry name" value="Pancreat_lipase_like"/>
    <property type="match status" value="1"/>
</dbReference>
<dbReference type="FunFam" id="3.40.50.1820:FF:000076">
    <property type="entry name" value="phospholipase A1"/>
    <property type="match status" value="1"/>
</dbReference>
<feature type="signal peptide" evidence="5">
    <location>
        <begin position="1"/>
        <end position="21"/>
    </location>
</feature>
<evidence type="ECO:0000256" key="1">
    <source>
        <dbReference type="ARBA" id="ARBA00004613"/>
    </source>
</evidence>
<evidence type="ECO:0000256" key="5">
    <source>
        <dbReference type="SAM" id="SignalP"/>
    </source>
</evidence>
<evidence type="ECO:0000259" key="6">
    <source>
        <dbReference type="Pfam" id="PF00151"/>
    </source>
</evidence>
<feature type="chain" id="PRO_5026842899" evidence="5">
    <location>
        <begin position="22"/>
        <end position="359"/>
    </location>
</feature>
<accession>A0A6M2DX94</accession>
<name>A0A6M2DX94_XENCH</name>
<feature type="domain" description="Lipase" evidence="6">
    <location>
        <begin position="58"/>
        <end position="346"/>
    </location>
</feature>
<sequence length="359" mass="40163">MKYYVLIALATLAINLGCSNGFLMRSDEYNEETRDFLLLPDENNNLQFVKLTRDAPETRYDPKRDVKFNLYTRKNADKPQSLKVEDLSTITNSNYDPSKPTRLICHGWMTGPTADFNVKVREAYLKYGDYNVIVIDWFAGASALDYSLSRKRVPGVANRIFYLIDLMVKNSLLKLNDLHMVGHSLGAHVVGIAGRHVTNNLNDKIHTVIGLDPALPLFSVNQPLERISTDSAHYVEIIHTNGGNLAFLSPLGHADFYPNGGFSQPGCILDITGLCSHFRSYDYFIEAFKASTFVSYNCQSYQEMLNYRRCTVVNEMAKMGSENGATTNNGKASGVYLSKTNSQSPFSRVPDASATIVKF</sequence>
<evidence type="ECO:0000256" key="4">
    <source>
        <dbReference type="RuleBase" id="RU004262"/>
    </source>
</evidence>
<evidence type="ECO:0000313" key="7">
    <source>
        <dbReference type="EMBL" id="NOV50995.1"/>
    </source>
</evidence>
<comment type="subcellular location">
    <subcellularLocation>
        <location evidence="1">Secreted</location>
    </subcellularLocation>
</comment>
<keyword evidence="5" id="KW-0732">Signal</keyword>
<dbReference type="InterPro" id="IPR033906">
    <property type="entry name" value="Lipase_N"/>
</dbReference>
<dbReference type="Gene3D" id="3.40.50.1820">
    <property type="entry name" value="alpha/beta hydrolase"/>
    <property type="match status" value="1"/>
</dbReference>
<dbReference type="SUPFAM" id="SSF53474">
    <property type="entry name" value="alpha/beta-Hydrolases"/>
    <property type="match status" value="1"/>
</dbReference>
<evidence type="ECO:0000256" key="3">
    <source>
        <dbReference type="ARBA" id="ARBA00022525"/>
    </source>
</evidence>
<keyword evidence="3" id="KW-0964">Secreted</keyword>
<dbReference type="GO" id="GO:0016042">
    <property type="term" value="P:lipid catabolic process"/>
    <property type="evidence" value="ECO:0007669"/>
    <property type="project" value="TreeGrafter"/>
</dbReference>
<proteinExistence type="inferred from homology"/>
<evidence type="ECO:0000256" key="2">
    <source>
        <dbReference type="ARBA" id="ARBA00010701"/>
    </source>
</evidence>
<dbReference type="PRINTS" id="PR00821">
    <property type="entry name" value="TAGLIPASE"/>
</dbReference>
<reference evidence="7" key="1">
    <citation type="submission" date="2020-03" db="EMBL/GenBank/DDBJ databases">
        <title>Transcriptomic Profiling of the Digestive Tract of the Rat Flea, Xenopsylla cheopis, Following Blood Feeding and Infection with Yersinia pestis.</title>
        <authorList>
            <person name="Bland D.M."/>
            <person name="Martens C.A."/>
            <person name="Virtaneva K."/>
            <person name="Kanakabandi K."/>
            <person name="Long D."/>
            <person name="Rosenke R."/>
            <person name="Saturday G.A."/>
            <person name="Hoyt F.H."/>
            <person name="Bruno D.P."/>
            <person name="Ribeiro J.M.C."/>
            <person name="Hinnebusch J."/>
        </authorList>
    </citation>
    <scope>NUCLEOTIDE SEQUENCE</scope>
</reference>
<dbReference type="InterPro" id="IPR029058">
    <property type="entry name" value="AB_hydrolase_fold"/>
</dbReference>
<dbReference type="GO" id="GO:0016298">
    <property type="term" value="F:lipase activity"/>
    <property type="evidence" value="ECO:0007669"/>
    <property type="project" value="InterPro"/>
</dbReference>
<comment type="similarity">
    <text evidence="2 4">Belongs to the AB hydrolase superfamily. Lipase family.</text>
</comment>
<dbReference type="GO" id="GO:0017171">
    <property type="term" value="F:serine hydrolase activity"/>
    <property type="evidence" value="ECO:0007669"/>
    <property type="project" value="TreeGrafter"/>
</dbReference>
<organism evidence="7">
    <name type="scientific">Xenopsylla cheopis</name>
    <name type="common">Oriental rat flea</name>
    <name type="synonym">Pulex cheopis</name>
    <dbReference type="NCBI Taxonomy" id="163159"/>
    <lineage>
        <taxon>Eukaryota</taxon>
        <taxon>Metazoa</taxon>
        <taxon>Ecdysozoa</taxon>
        <taxon>Arthropoda</taxon>
        <taxon>Hexapoda</taxon>
        <taxon>Insecta</taxon>
        <taxon>Pterygota</taxon>
        <taxon>Neoptera</taxon>
        <taxon>Endopterygota</taxon>
        <taxon>Siphonaptera</taxon>
        <taxon>Pulicidae</taxon>
        <taxon>Xenopsyllinae</taxon>
        <taxon>Xenopsylla</taxon>
    </lineage>
</organism>
<dbReference type="EMBL" id="GIIL01007269">
    <property type="protein sequence ID" value="NOV50995.1"/>
    <property type="molecule type" value="Transcribed_RNA"/>
</dbReference>